<feature type="compositionally biased region" description="Basic and acidic residues" evidence="10">
    <location>
        <begin position="672"/>
        <end position="684"/>
    </location>
</feature>
<feature type="region of interest" description="Disordered" evidence="10">
    <location>
        <begin position="1017"/>
        <end position="1046"/>
    </location>
</feature>
<dbReference type="InterPro" id="IPR026147">
    <property type="entry name" value="Rab3GAP1_conserved"/>
</dbReference>
<dbReference type="EnsemblMetazoa" id="CLYHEMT002692.1">
    <property type="protein sequence ID" value="CLYHEMP002692.1"/>
    <property type="gene ID" value="CLYHEMG002692"/>
</dbReference>
<dbReference type="AlphaFoldDB" id="A0A7M5TVU7"/>
<evidence type="ECO:0000256" key="5">
    <source>
        <dbReference type="ARBA" id="ARBA00015817"/>
    </source>
</evidence>
<comment type="similarity">
    <text evidence="4">Belongs to the Rab3-GAP catalytic subunit family.</text>
</comment>
<dbReference type="GO" id="GO:0005783">
    <property type="term" value="C:endoplasmic reticulum"/>
    <property type="evidence" value="ECO:0007669"/>
    <property type="project" value="UniProtKB-SubCell"/>
</dbReference>
<keyword evidence="14" id="KW-1185">Reference proteome</keyword>
<feature type="region of interest" description="Disordered" evidence="10">
    <location>
        <begin position="585"/>
        <end position="607"/>
    </location>
</feature>
<feature type="domain" description="Rab3GAP catalytic subunit C-terminal" evidence="12">
    <location>
        <begin position="881"/>
        <end position="1094"/>
    </location>
</feature>
<evidence type="ECO:0000256" key="10">
    <source>
        <dbReference type="SAM" id="MobiDB-lite"/>
    </source>
</evidence>
<dbReference type="PANTHER" id="PTHR21422:SF9">
    <property type="entry name" value="RAB3 GTPASE-ACTIVATING PROTEIN CATALYTIC SUBUNIT"/>
    <property type="match status" value="1"/>
</dbReference>
<evidence type="ECO:0000256" key="3">
    <source>
        <dbReference type="ARBA" id="ARBA00004496"/>
    </source>
</evidence>
<dbReference type="Pfam" id="PF13890">
    <property type="entry name" value="Rab3-GTPase_cat"/>
    <property type="match status" value="1"/>
</dbReference>
<dbReference type="Proteomes" id="UP000594262">
    <property type="component" value="Unplaced"/>
</dbReference>
<keyword evidence="6" id="KW-0343">GTPase activation</keyword>
<feature type="compositionally biased region" description="Acidic residues" evidence="10">
    <location>
        <begin position="640"/>
        <end position="666"/>
    </location>
</feature>
<feature type="compositionally biased region" description="Polar residues" evidence="10">
    <location>
        <begin position="595"/>
        <end position="607"/>
    </location>
</feature>
<evidence type="ECO:0000259" key="11">
    <source>
        <dbReference type="Pfam" id="PF13890"/>
    </source>
</evidence>
<evidence type="ECO:0000256" key="8">
    <source>
        <dbReference type="ARBA" id="ARBA00022824"/>
    </source>
</evidence>
<accession>A0A7M5TVU7</accession>
<evidence type="ECO:0000259" key="12">
    <source>
        <dbReference type="Pfam" id="PF19533"/>
    </source>
</evidence>
<keyword evidence="8" id="KW-0256">Endoplasmic reticulum</keyword>
<dbReference type="PANTHER" id="PTHR21422">
    <property type="entry name" value="RAB3 GTPASE-ACTIVATING PROTEIN CATALYTIC SUBUNIT"/>
    <property type="match status" value="1"/>
</dbReference>
<dbReference type="GO" id="GO:0005096">
    <property type="term" value="F:GTPase activator activity"/>
    <property type="evidence" value="ECO:0007669"/>
    <property type="project" value="UniProtKB-KW"/>
</dbReference>
<sequence length="1095" mass="124442">MADIEEEDGSEVFEIDDFTVASEWERFIKRIEEVIGPNGWNLDSKDDVADTKRPATEWISNSQQLKFHGVDFVIVHHKKAMAKDNNQKNLVKHQQKENEELPKAILESVEFEMDFCPRSYPLSRWYGLKEFVILSSLNDTTDTESKINVLLSSISIALSNCKCQIPMFIQVGNIDRRLYFGACLGNGYRTSYEMIHLKYTPHQCNHVQGMINVFQEKLGVPLSSNVTISIRFAFSIRDWSEDKSCDLVDENVDGDEPIFDRMPFGALEDPVRELQVAAIWPCVSSEMLVDDETSTQLDALHAPVWKLKARGREFARTALSKSLKSALTLSQQRCNSTKQIIRSLSFTDCQQGRNQGGLSGNVTHALDRLTTNNTLNTSNLVQQQQQQSASPTSTPTHPTFNKPHSTNKRLIAKTNFIDAPLSSELLDLLLVYLFPDAGLAKEEAIELQERLDAEQRSLEQENICNKDQFRHIKSAPANSLTYKLALCVACVNDEFEGLQAVAHLWHEFVLEMRYRFENNIKIPCLAQCPPHLNYTLIHQKLQMLNCCIDKSQQREQHIQGDGEGGGGASRESETSFASCHSVSYKEFHQPKQETPPKSNTKDSSWNSLLSNLEPTASISNKDDAVSSDDVIENTSQNFVTDDESEDEFFEAQEEMTSESMEVEEDATPQTPKSEENKTPEGVSKETDMKLLCCGKPLCIPITQEAPPLTEDMLLEQQDILTQLGTSEEGTRMRIQMQCASLLSDMESFKAANPGCILADFVRWYSPNDWLPGPQTEDERTELNKVIKSKQKSENQETSEGWEFELDDEMDNLLTSETQSWAQEGRLSLRMRVPGNTWQEVWNQAKIVPARRQKRLFDDTKEAEKILHFFDNLSPSEVMLHLMPIILQASIERIQEEEGDSNDQVSGLLEDAIKSTSRLQSASLENFKDIENAVKKIYEAELLLLRMRSLRKKLYNNNTTNPQQHTKNEDWQPDEELESFINQLLSNPEVPIKGGPVGRIGKSVKHLLHHQKGVDLVNSQRNQNQRQQEQTLHRLPPPNSNQITGLPKPIGREYILRTSVARPSKFSRASPQRLFVVIMPEEFRMAGSFTQDTTFI</sequence>
<feature type="compositionally biased region" description="Low complexity" evidence="10">
    <location>
        <begin position="1019"/>
        <end position="1029"/>
    </location>
</feature>
<evidence type="ECO:0000313" key="14">
    <source>
        <dbReference type="Proteomes" id="UP000594262"/>
    </source>
</evidence>
<evidence type="ECO:0000256" key="9">
    <source>
        <dbReference type="ARBA" id="ARBA00023034"/>
    </source>
</evidence>
<dbReference type="RefSeq" id="XP_066929640.1">
    <property type="nucleotide sequence ID" value="XM_067073539.1"/>
</dbReference>
<feature type="region of interest" description="Disordered" evidence="10">
    <location>
        <begin position="380"/>
        <end position="405"/>
    </location>
</feature>
<dbReference type="OrthoDB" id="17346at2759"/>
<organism evidence="13 14">
    <name type="scientific">Clytia hemisphaerica</name>
    <dbReference type="NCBI Taxonomy" id="252671"/>
    <lineage>
        <taxon>Eukaryota</taxon>
        <taxon>Metazoa</taxon>
        <taxon>Cnidaria</taxon>
        <taxon>Hydrozoa</taxon>
        <taxon>Hydroidolina</taxon>
        <taxon>Leptothecata</taxon>
        <taxon>Obeliida</taxon>
        <taxon>Clytiidae</taxon>
        <taxon>Clytia</taxon>
    </lineage>
</organism>
<feature type="compositionally biased region" description="Low complexity" evidence="10">
    <location>
        <begin position="380"/>
        <end position="399"/>
    </location>
</feature>
<evidence type="ECO:0000313" key="13">
    <source>
        <dbReference type="EnsemblMetazoa" id="CLYHEMP002692.1"/>
    </source>
</evidence>
<evidence type="ECO:0000256" key="6">
    <source>
        <dbReference type="ARBA" id="ARBA00022468"/>
    </source>
</evidence>
<evidence type="ECO:0000256" key="7">
    <source>
        <dbReference type="ARBA" id="ARBA00022490"/>
    </source>
</evidence>
<comment type="subcellular location">
    <subcellularLocation>
        <location evidence="3">Cytoplasm</location>
    </subcellularLocation>
    <subcellularLocation>
        <location evidence="2">Endoplasmic reticulum</location>
    </subcellularLocation>
    <subcellularLocation>
        <location evidence="1">Golgi apparatus</location>
        <location evidence="1">cis-Golgi network</location>
    </subcellularLocation>
</comment>
<dbReference type="GO" id="GO:0005794">
    <property type="term" value="C:Golgi apparatus"/>
    <property type="evidence" value="ECO:0007669"/>
    <property type="project" value="UniProtKB-SubCell"/>
</dbReference>
<dbReference type="GeneID" id="136817200"/>
<evidence type="ECO:0000256" key="4">
    <source>
        <dbReference type="ARBA" id="ARBA00008856"/>
    </source>
</evidence>
<name>A0A7M5TVU7_9CNID</name>
<reference evidence="13" key="1">
    <citation type="submission" date="2021-01" db="UniProtKB">
        <authorList>
            <consortium name="EnsemblMetazoa"/>
        </authorList>
    </citation>
    <scope>IDENTIFICATION</scope>
</reference>
<evidence type="ECO:0000256" key="2">
    <source>
        <dbReference type="ARBA" id="ARBA00004240"/>
    </source>
</evidence>
<dbReference type="Pfam" id="PF19533">
    <property type="entry name" value="Rab3-GAP_cat_C"/>
    <property type="match status" value="1"/>
</dbReference>
<keyword evidence="7" id="KW-0963">Cytoplasm</keyword>
<feature type="region of interest" description="Disordered" evidence="10">
    <location>
        <begin position="635"/>
        <end position="684"/>
    </location>
</feature>
<proteinExistence type="inferred from homology"/>
<protein>
    <recommendedName>
        <fullName evidence="5">Rab3 GTPase-activating protein catalytic subunit</fullName>
    </recommendedName>
</protein>
<dbReference type="InterPro" id="IPR045698">
    <property type="entry name" value="Rab3GAP1_C"/>
</dbReference>
<feature type="domain" description="Rab3GAP catalytic subunit conserved" evidence="11">
    <location>
        <begin position="676"/>
        <end position="869"/>
    </location>
</feature>
<keyword evidence="9" id="KW-0333">Golgi apparatus</keyword>
<dbReference type="InterPro" id="IPR045700">
    <property type="entry name" value="Rab3GAP1"/>
</dbReference>
<evidence type="ECO:0000256" key="1">
    <source>
        <dbReference type="ARBA" id="ARBA00004222"/>
    </source>
</evidence>